<gene>
    <name evidence="1" type="ORF">C7382_103142</name>
</gene>
<protein>
    <submittedName>
        <fullName evidence="1">Uncharacterized protein</fullName>
    </submittedName>
</protein>
<evidence type="ECO:0000313" key="2">
    <source>
        <dbReference type="Proteomes" id="UP000245462"/>
    </source>
</evidence>
<accession>A0A2U1FML8</accession>
<name>A0A2U1FML8_9PORP</name>
<dbReference type="EMBL" id="QEKY01000003">
    <property type="protein sequence ID" value="PVZ13445.1"/>
    <property type="molecule type" value="Genomic_DNA"/>
</dbReference>
<comment type="caution">
    <text evidence="1">The sequence shown here is derived from an EMBL/GenBank/DDBJ whole genome shotgun (WGS) entry which is preliminary data.</text>
</comment>
<proteinExistence type="predicted"/>
<sequence length="44" mass="5048">MEAMMNKKLMYKVGRDLSALFLFSVLRDAVSELLQPKLLIVVVH</sequence>
<keyword evidence="2" id="KW-1185">Reference proteome</keyword>
<dbReference type="Proteomes" id="UP000245462">
    <property type="component" value="Unassembled WGS sequence"/>
</dbReference>
<reference evidence="1 2" key="1">
    <citation type="submission" date="2018-04" db="EMBL/GenBank/DDBJ databases">
        <title>Genomic Encyclopedia of Type Strains, Phase IV (KMG-IV): sequencing the most valuable type-strain genomes for metagenomic binning, comparative biology and taxonomic classification.</title>
        <authorList>
            <person name="Goeker M."/>
        </authorList>
    </citation>
    <scope>NUCLEOTIDE SEQUENCE [LARGE SCALE GENOMIC DNA]</scope>
    <source>
        <strain evidence="1 2">DSM 28520</strain>
    </source>
</reference>
<organism evidence="1 2">
    <name type="scientific">Porphyromonas loveana</name>
    <dbReference type="NCBI Taxonomy" id="1884669"/>
    <lineage>
        <taxon>Bacteria</taxon>
        <taxon>Pseudomonadati</taxon>
        <taxon>Bacteroidota</taxon>
        <taxon>Bacteroidia</taxon>
        <taxon>Bacteroidales</taxon>
        <taxon>Porphyromonadaceae</taxon>
        <taxon>Porphyromonas</taxon>
    </lineage>
</organism>
<dbReference type="AlphaFoldDB" id="A0A2U1FML8"/>
<evidence type="ECO:0000313" key="1">
    <source>
        <dbReference type="EMBL" id="PVZ13445.1"/>
    </source>
</evidence>